<evidence type="ECO:0000259" key="6">
    <source>
        <dbReference type="PROSITE" id="PS01124"/>
    </source>
</evidence>
<dbReference type="InterPro" id="IPR035418">
    <property type="entry name" value="AraC-bd_2"/>
</dbReference>
<evidence type="ECO:0000256" key="4">
    <source>
        <dbReference type="ARBA" id="ARBA00023159"/>
    </source>
</evidence>
<keyword evidence="4" id="KW-0010">Activator</keyword>
<proteinExistence type="predicted"/>
<dbReference type="AlphaFoldDB" id="A0A383RZG8"/>
<accession>A0A383RZG8</accession>
<dbReference type="GO" id="GO:0043565">
    <property type="term" value="F:sequence-specific DNA binding"/>
    <property type="evidence" value="ECO:0007669"/>
    <property type="project" value="InterPro"/>
</dbReference>
<sequence>MNIELLSHRSKVFDEVDPRTVSAYVKQHVGDHEMVLAGAGTHAKLSHRQLSGLDLCHISYGSQARITSTSLRDRYHLQIMLCGSCVQRQAGQQRTLVEGDAVMINPHEPIDLTYSRDCEKFILKLPVALLDAVCDQQRWSRPAEGLRFASRVYKLHALHGMAPLLSLVCQEVEADCTLPSIQEHFVQIVTRKVLSGLATNLELKACDVHERSLQRVLTHIDEHLNAQLAPAALSKLANVSLRGLYLLFDQRVGVSPRRYILRRRLERIQATLLDPGCRVRSVTALALDYGFTHLGRFAAEYRAQCGELPSETLGRRSLARDA</sequence>
<dbReference type="GO" id="GO:0003700">
    <property type="term" value="F:DNA-binding transcription factor activity"/>
    <property type="evidence" value="ECO:0007669"/>
    <property type="project" value="InterPro"/>
</dbReference>
<evidence type="ECO:0000313" key="7">
    <source>
        <dbReference type="EMBL" id="SYX91841.1"/>
    </source>
</evidence>
<dbReference type="GO" id="GO:0005737">
    <property type="term" value="C:cytoplasm"/>
    <property type="evidence" value="ECO:0007669"/>
    <property type="project" value="UniProtKB-SubCell"/>
</dbReference>
<feature type="domain" description="HTH araC/xylS-type" evidence="6">
    <location>
        <begin position="214"/>
        <end position="315"/>
    </location>
</feature>
<evidence type="ECO:0000256" key="5">
    <source>
        <dbReference type="ARBA" id="ARBA00023163"/>
    </source>
</evidence>
<dbReference type="PANTHER" id="PTHR46796">
    <property type="entry name" value="HTH-TYPE TRANSCRIPTIONAL ACTIVATOR RHAS-RELATED"/>
    <property type="match status" value="1"/>
</dbReference>
<dbReference type="PANTHER" id="PTHR46796:SF6">
    <property type="entry name" value="ARAC SUBFAMILY"/>
    <property type="match status" value="1"/>
</dbReference>
<dbReference type="EMBL" id="UNOZ01000030">
    <property type="protein sequence ID" value="SYX91841.1"/>
    <property type="molecule type" value="Genomic_DNA"/>
</dbReference>
<name>A0A383RZG8_9PSED</name>
<dbReference type="Pfam" id="PF12833">
    <property type="entry name" value="HTH_18"/>
    <property type="match status" value="1"/>
</dbReference>
<dbReference type="Gene3D" id="1.10.10.60">
    <property type="entry name" value="Homeodomain-like"/>
    <property type="match status" value="1"/>
</dbReference>
<dbReference type="InterPro" id="IPR018060">
    <property type="entry name" value="HTH_AraC"/>
</dbReference>
<dbReference type="Proteomes" id="UP000263595">
    <property type="component" value="Unassembled WGS sequence"/>
</dbReference>
<dbReference type="SMART" id="SM00342">
    <property type="entry name" value="HTH_ARAC"/>
    <property type="match status" value="1"/>
</dbReference>
<evidence type="ECO:0000256" key="1">
    <source>
        <dbReference type="ARBA" id="ARBA00004496"/>
    </source>
</evidence>
<keyword evidence="5" id="KW-0804">Transcription</keyword>
<dbReference type="InterPro" id="IPR050204">
    <property type="entry name" value="AraC_XylS_family_regulators"/>
</dbReference>
<dbReference type="RefSeq" id="WP_119144377.1">
    <property type="nucleotide sequence ID" value="NZ_CBCSFL010000001.1"/>
</dbReference>
<evidence type="ECO:0000256" key="3">
    <source>
        <dbReference type="ARBA" id="ARBA00023125"/>
    </source>
</evidence>
<dbReference type="OrthoDB" id="9023142at2"/>
<dbReference type="PROSITE" id="PS01124">
    <property type="entry name" value="HTH_ARAC_FAMILY_2"/>
    <property type="match status" value="1"/>
</dbReference>
<gene>
    <name evidence="7" type="primary">xylS1</name>
    <name evidence="7" type="ORF">CCOS865_04121</name>
</gene>
<keyword evidence="8" id="KW-1185">Reference proteome</keyword>
<evidence type="ECO:0000256" key="2">
    <source>
        <dbReference type="ARBA" id="ARBA00023015"/>
    </source>
</evidence>
<organism evidence="7 8">
    <name type="scientific">Pseudomonas reidholzensis</name>
    <dbReference type="NCBI Taxonomy" id="1785162"/>
    <lineage>
        <taxon>Bacteria</taxon>
        <taxon>Pseudomonadati</taxon>
        <taxon>Pseudomonadota</taxon>
        <taxon>Gammaproteobacteria</taxon>
        <taxon>Pseudomonadales</taxon>
        <taxon>Pseudomonadaceae</taxon>
        <taxon>Pseudomonas</taxon>
    </lineage>
</organism>
<protein>
    <submittedName>
        <fullName evidence="7">XylDLEGF operon transcriptional activator 1</fullName>
    </submittedName>
</protein>
<dbReference type="InterPro" id="IPR018062">
    <property type="entry name" value="HTH_AraC-typ_CS"/>
</dbReference>
<dbReference type="Pfam" id="PF14525">
    <property type="entry name" value="AraC_binding_2"/>
    <property type="match status" value="1"/>
</dbReference>
<keyword evidence="3" id="KW-0238">DNA-binding</keyword>
<keyword evidence="2" id="KW-0805">Transcription regulation</keyword>
<evidence type="ECO:0000313" key="8">
    <source>
        <dbReference type="Proteomes" id="UP000263595"/>
    </source>
</evidence>
<reference evidence="8" key="1">
    <citation type="submission" date="2018-08" db="EMBL/GenBank/DDBJ databases">
        <authorList>
            <person name="Blom J."/>
        </authorList>
    </citation>
    <scope>NUCLEOTIDE SEQUENCE [LARGE SCALE GENOMIC DNA]</scope>
    <source>
        <strain evidence="8">CCOS 865</strain>
    </source>
</reference>
<dbReference type="PROSITE" id="PS00041">
    <property type="entry name" value="HTH_ARAC_FAMILY_1"/>
    <property type="match status" value="1"/>
</dbReference>
<comment type="subcellular location">
    <subcellularLocation>
        <location evidence="1">Cytoplasm</location>
    </subcellularLocation>
</comment>